<proteinExistence type="predicted"/>
<dbReference type="Gene3D" id="3.30.70.270">
    <property type="match status" value="1"/>
</dbReference>
<protein>
    <recommendedName>
        <fullName evidence="1">diguanylate cyclase</fullName>
        <ecNumber evidence="1">2.7.7.65</ecNumber>
    </recommendedName>
</protein>
<dbReference type="Proteomes" id="UP000252405">
    <property type="component" value="Unassembled WGS sequence"/>
</dbReference>
<feature type="domain" description="GGDEF" evidence="4">
    <location>
        <begin position="215"/>
        <end position="350"/>
    </location>
</feature>
<dbReference type="EMBL" id="QPII01000016">
    <property type="protein sequence ID" value="RCV87380.1"/>
    <property type="molecule type" value="Genomic_DNA"/>
</dbReference>
<dbReference type="InterPro" id="IPR029787">
    <property type="entry name" value="Nucleotide_cyclase"/>
</dbReference>
<sequence>MSFTLLVLLIAYQTRWVYPEIHAYFSQAGNLTGQQLATRSRDYLQESLDLLLLDPLDAGNRQRAHFQMELAYSLFDIGLYRNEYSCTQPSLAALDELKVKLRSGESVLVGDLRNSLLGPIRCLTEIEMHQLDRRSSVTSAFVEDTRRHQGQVLFGSVVIFALGLVFWWMHERHRRSAERATRESLEWMTRALSDPLTGAGNRSALHQDVLACEGQPMGLILIDIDFFKQYNDSLGHPDGDKLLRNLAELIDETLGGQARLYRMGGDEFAALFDCADDGVLTGYCERLVAGLREAALHHPDHPSAATVTLSVGAARFIAGQAGFDAGYAAADQALYRVKAGGRNGWQVAQVKVVSSSDLNLEES</sequence>
<dbReference type="NCBIfam" id="TIGR00254">
    <property type="entry name" value="GGDEF"/>
    <property type="match status" value="1"/>
</dbReference>
<gene>
    <name evidence="5" type="ORF">DU505_17605</name>
</gene>
<dbReference type="GO" id="GO:0043709">
    <property type="term" value="P:cell adhesion involved in single-species biofilm formation"/>
    <property type="evidence" value="ECO:0007669"/>
    <property type="project" value="TreeGrafter"/>
</dbReference>
<dbReference type="InterPro" id="IPR000160">
    <property type="entry name" value="GGDEF_dom"/>
</dbReference>
<evidence type="ECO:0000256" key="1">
    <source>
        <dbReference type="ARBA" id="ARBA00012528"/>
    </source>
</evidence>
<dbReference type="GO" id="GO:0052621">
    <property type="term" value="F:diguanylate cyclase activity"/>
    <property type="evidence" value="ECO:0007669"/>
    <property type="project" value="UniProtKB-EC"/>
</dbReference>
<dbReference type="EC" id="2.7.7.65" evidence="1"/>
<reference evidence="5 6" key="1">
    <citation type="submission" date="2018-07" db="EMBL/GenBank/DDBJ databases">
        <title>Halomonas montanilacus sp. nov., isolated from Lake Pengyan on Tibetan Plateau.</title>
        <authorList>
            <person name="Lu H."/>
            <person name="Xing P."/>
            <person name="Wu Q."/>
        </authorList>
    </citation>
    <scope>NUCLEOTIDE SEQUENCE [LARGE SCALE GENOMIC DNA]</scope>
    <source>
        <strain evidence="5 6">PYC7W</strain>
    </source>
</reference>
<dbReference type="GO" id="GO:1902201">
    <property type="term" value="P:negative regulation of bacterial-type flagellum-dependent cell motility"/>
    <property type="evidence" value="ECO:0007669"/>
    <property type="project" value="TreeGrafter"/>
</dbReference>
<name>A0A368TRZ3_9GAMM</name>
<accession>A0A368TRZ3</accession>
<dbReference type="SMART" id="SM00267">
    <property type="entry name" value="GGDEF"/>
    <property type="match status" value="1"/>
</dbReference>
<keyword evidence="6" id="KW-1185">Reference proteome</keyword>
<dbReference type="GO" id="GO:0005886">
    <property type="term" value="C:plasma membrane"/>
    <property type="evidence" value="ECO:0007669"/>
    <property type="project" value="TreeGrafter"/>
</dbReference>
<evidence type="ECO:0000259" key="4">
    <source>
        <dbReference type="PROSITE" id="PS50887"/>
    </source>
</evidence>
<keyword evidence="3" id="KW-0472">Membrane</keyword>
<comment type="caution">
    <text evidence="5">The sequence shown here is derived from an EMBL/GenBank/DDBJ whole genome shotgun (WGS) entry which is preliminary data.</text>
</comment>
<keyword evidence="3" id="KW-0812">Transmembrane</keyword>
<dbReference type="InterPro" id="IPR050469">
    <property type="entry name" value="Diguanylate_Cyclase"/>
</dbReference>
<dbReference type="PANTHER" id="PTHR45138">
    <property type="entry name" value="REGULATORY COMPONENTS OF SENSORY TRANSDUCTION SYSTEM"/>
    <property type="match status" value="1"/>
</dbReference>
<evidence type="ECO:0000256" key="3">
    <source>
        <dbReference type="SAM" id="Phobius"/>
    </source>
</evidence>
<dbReference type="PANTHER" id="PTHR45138:SF9">
    <property type="entry name" value="DIGUANYLATE CYCLASE DGCM-RELATED"/>
    <property type="match status" value="1"/>
</dbReference>
<evidence type="ECO:0000256" key="2">
    <source>
        <dbReference type="ARBA" id="ARBA00034247"/>
    </source>
</evidence>
<feature type="transmembrane region" description="Helical" evidence="3">
    <location>
        <begin position="152"/>
        <end position="169"/>
    </location>
</feature>
<dbReference type="SUPFAM" id="SSF55073">
    <property type="entry name" value="Nucleotide cyclase"/>
    <property type="match status" value="1"/>
</dbReference>
<comment type="catalytic activity">
    <reaction evidence="2">
        <text>2 GTP = 3',3'-c-di-GMP + 2 diphosphate</text>
        <dbReference type="Rhea" id="RHEA:24898"/>
        <dbReference type="ChEBI" id="CHEBI:33019"/>
        <dbReference type="ChEBI" id="CHEBI:37565"/>
        <dbReference type="ChEBI" id="CHEBI:58805"/>
        <dbReference type="EC" id="2.7.7.65"/>
    </reaction>
</comment>
<dbReference type="PROSITE" id="PS50887">
    <property type="entry name" value="GGDEF"/>
    <property type="match status" value="1"/>
</dbReference>
<dbReference type="InterPro" id="IPR043128">
    <property type="entry name" value="Rev_trsase/Diguanyl_cyclase"/>
</dbReference>
<organism evidence="5 6">
    <name type="scientific">Billgrantia montanilacus</name>
    <dbReference type="NCBI Taxonomy" id="2282305"/>
    <lineage>
        <taxon>Bacteria</taxon>
        <taxon>Pseudomonadati</taxon>
        <taxon>Pseudomonadota</taxon>
        <taxon>Gammaproteobacteria</taxon>
        <taxon>Oceanospirillales</taxon>
        <taxon>Halomonadaceae</taxon>
        <taxon>Billgrantia</taxon>
    </lineage>
</organism>
<dbReference type="CDD" id="cd01949">
    <property type="entry name" value="GGDEF"/>
    <property type="match status" value="1"/>
</dbReference>
<dbReference type="OrthoDB" id="9811167at2"/>
<dbReference type="Pfam" id="PF00990">
    <property type="entry name" value="GGDEF"/>
    <property type="match status" value="1"/>
</dbReference>
<dbReference type="AlphaFoldDB" id="A0A368TRZ3"/>
<keyword evidence="3" id="KW-1133">Transmembrane helix</keyword>
<evidence type="ECO:0000313" key="6">
    <source>
        <dbReference type="Proteomes" id="UP000252405"/>
    </source>
</evidence>
<evidence type="ECO:0000313" key="5">
    <source>
        <dbReference type="EMBL" id="RCV87380.1"/>
    </source>
</evidence>